<keyword evidence="4" id="KW-1185">Reference proteome</keyword>
<evidence type="ECO:0000313" key="3">
    <source>
        <dbReference type="EMBL" id="MEJ8573338.1"/>
    </source>
</evidence>
<dbReference type="EC" id="2.4.-.-" evidence="3"/>
<comment type="similarity">
    <text evidence="1">Belongs to the glycosyltransferase 2 family. WaaE/KdtX subfamily.</text>
</comment>
<dbReference type="EMBL" id="JAZHOF010000007">
    <property type="protein sequence ID" value="MEJ8573338.1"/>
    <property type="molecule type" value="Genomic_DNA"/>
</dbReference>
<accession>A0AAW9RSM4</accession>
<name>A0AAW9RSM4_9HYPH</name>
<comment type="caution">
    <text evidence="3">The sequence shown here is derived from an EMBL/GenBank/DDBJ whole genome shotgun (WGS) entry which is preliminary data.</text>
</comment>
<dbReference type="InterPro" id="IPR029044">
    <property type="entry name" value="Nucleotide-diphossugar_trans"/>
</dbReference>
<dbReference type="GO" id="GO:0016757">
    <property type="term" value="F:glycosyltransferase activity"/>
    <property type="evidence" value="ECO:0007669"/>
    <property type="project" value="UniProtKB-KW"/>
</dbReference>
<organism evidence="3 4">
    <name type="scientific">Microbaculum marinum</name>
    <dbReference type="NCBI Taxonomy" id="1764581"/>
    <lineage>
        <taxon>Bacteria</taxon>
        <taxon>Pseudomonadati</taxon>
        <taxon>Pseudomonadota</taxon>
        <taxon>Alphaproteobacteria</taxon>
        <taxon>Hyphomicrobiales</taxon>
        <taxon>Tepidamorphaceae</taxon>
        <taxon>Microbaculum</taxon>
    </lineage>
</organism>
<dbReference type="AlphaFoldDB" id="A0AAW9RSM4"/>
<dbReference type="PANTHER" id="PTHR43630">
    <property type="entry name" value="POLY-BETA-1,6-N-ACETYL-D-GLUCOSAMINE SYNTHASE"/>
    <property type="match status" value="1"/>
</dbReference>
<dbReference type="CDD" id="cd02511">
    <property type="entry name" value="Beta4Glucosyltransferase"/>
    <property type="match status" value="1"/>
</dbReference>
<dbReference type="Proteomes" id="UP001378188">
    <property type="component" value="Unassembled WGS sequence"/>
</dbReference>
<feature type="domain" description="Glycosyltransferase 2-like" evidence="2">
    <location>
        <begin position="12"/>
        <end position="107"/>
    </location>
</feature>
<reference evidence="3 4" key="1">
    <citation type="submission" date="2024-02" db="EMBL/GenBank/DDBJ databases">
        <title>Genome analysis and characterization of Microbaculum marinisediminis sp. nov., isolated from marine sediment.</title>
        <authorList>
            <person name="Du Z.-J."/>
            <person name="Ye Y.-Q."/>
            <person name="Zhang Z.-R."/>
            <person name="Yuan S.-M."/>
            <person name="Zhang X.-Y."/>
        </authorList>
    </citation>
    <scope>NUCLEOTIDE SEQUENCE [LARGE SCALE GENOMIC DNA]</scope>
    <source>
        <strain evidence="3 4">SDUM1044001</strain>
    </source>
</reference>
<dbReference type="InterPro" id="IPR001173">
    <property type="entry name" value="Glyco_trans_2-like"/>
</dbReference>
<proteinExistence type="inferred from homology"/>
<dbReference type="SUPFAM" id="SSF53448">
    <property type="entry name" value="Nucleotide-diphospho-sugar transferases"/>
    <property type="match status" value="1"/>
</dbReference>
<dbReference type="RefSeq" id="WP_340331031.1">
    <property type="nucleotide sequence ID" value="NZ_JAZHOF010000007.1"/>
</dbReference>
<sequence length="263" mass="30269">MAVTRQSPVPLSCFIIAMNEADRIAPVIESVRGWVDEIVVIDSGSTDGTQAIAEKLGARVIHHDWPGYGPQKRYGEEQCRHDWLLNLDADEVLSDDLCREIISLFDGGAPPHPFYRFRIELVYPGDTRPRLWADYHNYVRLYDRRAGRFAESLVHDTVQTGHVGPVQLRGSAWHYSYRSFSYLVEKLNSYGDLQAKSIRKQSRLALTLRLPFEFPFAFFKYYVVRRHFTGGRKGFTFAMINSFFRFLRVAKLLEASGNRAGRD</sequence>
<evidence type="ECO:0000313" key="4">
    <source>
        <dbReference type="Proteomes" id="UP001378188"/>
    </source>
</evidence>
<keyword evidence="3" id="KW-0328">Glycosyltransferase</keyword>
<protein>
    <submittedName>
        <fullName evidence="3">Glycosyltransferase family 2 protein</fullName>
        <ecNumber evidence="3">2.4.-.-</ecNumber>
    </submittedName>
</protein>
<dbReference type="PANTHER" id="PTHR43630:SF2">
    <property type="entry name" value="GLYCOSYLTRANSFERASE"/>
    <property type="match status" value="1"/>
</dbReference>
<evidence type="ECO:0000256" key="1">
    <source>
        <dbReference type="ARBA" id="ARBA00038494"/>
    </source>
</evidence>
<dbReference type="Gene3D" id="3.90.550.10">
    <property type="entry name" value="Spore Coat Polysaccharide Biosynthesis Protein SpsA, Chain A"/>
    <property type="match status" value="1"/>
</dbReference>
<keyword evidence="3" id="KW-0808">Transferase</keyword>
<dbReference type="Pfam" id="PF00535">
    <property type="entry name" value="Glycos_transf_2"/>
    <property type="match status" value="1"/>
</dbReference>
<evidence type="ECO:0000259" key="2">
    <source>
        <dbReference type="Pfam" id="PF00535"/>
    </source>
</evidence>
<gene>
    <name evidence="3" type="ORF">V3328_17755</name>
</gene>